<sequence length="535" mass="60813">MIFPFSTEQNIFRGGVWPLPWTIKYDSYNHTINPGQFHFTSKVGTCDIIDKAMARYQKLSFPLYDASKYSDTPATLTSLSISVAKGCTSAYPQLEMDESYNLVVDRSKGIATLTANEVWGALRGMETFSQLIYQPKRNQYRVRTASIADSPRFPHRGVMIDSSRHFLPVGTLLQNLDLMAQNKMNVLHWHLVDSESFPYTSVKFPNMTILGAYTPAHVYSVADMKKVMDYARLRGIRVVPEFDTPGHAGAWGKSFPHLLPTCYNAQGFISELSNIMDPTLESTFTFLSSFFAEALALFKDNYMHFGGDEVSYDMQQCWANNADVTKRMKQLGYSSTSQLLNYYWNRLFSIIDKARAGTKKVVWQEVLDMNVPANTSIAHVWKGDNINDIMNEMAKVTANGHKAILSSCWYLNYIKYGADWGYIDNSNMRLRGLYYECDPTNFQGTAAQKALVLGGEAAMWGEFVDATNLIPRLWPRASAVAERLWSDPSATFSADAAWPRLHEFRCRMMNRGFPTEPPNNPDYCPFEWNPNYTEL</sequence>
<dbReference type="SUPFAM" id="SSF55545">
    <property type="entry name" value="beta-N-acetylhexosaminidase-like domain"/>
    <property type="match status" value="1"/>
</dbReference>
<evidence type="ECO:0000313" key="13">
    <source>
        <dbReference type="EMBL" id="RCN35312.1"/>
    </source>
</evidence>
<dbReference type="InterPro" id="IPR025705">
    <property type="entry name" value="Beta_hexosaminidase_sua/sub"/>
</dbReference>
<dbReference type="InterPro" id="IPR029018">
    <property type="entry name" value="Hex-like_dom2"/>
</dbReference>
<dbReference type="PRINTS" id="PR00738">
    <property type="entry name" value="GLHYDRLASE20"/>
</dbReference>
<reference evidence="13 14" key="1">
    <citation type="submission" date="2014-10" db="EMBL/GenBank/DDBJ databases">
        <title>Draft genome of the hookworm Ancylostoma caninum.</title>
        <authorList>
            <person name="Mitreva M."/>
        </authorList>
    </citation>
    <scope>NUCLEOTIDE SEQUENCE [LARGE SCALE GENOMIC DNA]</scope>
    <source>
        <strain evidence="13 14">Baltimore</strain>
    </source>
</reference>
<dbReference type="InterPro" id="IPR029019">
    <property type="entry name" value="HEX_eukaryotic_N"/>
</dbReference>
<dbReference type="Gene3D" id="3.20.20.80">
    <property type="entry name" value="Glycosidases"/>
    <property type="match status" value="1"/>
</dbReference>
<dbReference type="GO" id="GO:0005975">
    <property type="term" value="P:carbohydrate metabolic process"/>
    <property type="evidence" value="ECO:0007669"/>
    <property type="project" value="InterPro"/>
</dbReference>
<evidence type="ECO:0000256" key="8">
    <source>
        <dbReference type="PIRNR" id="PIRNR001093"/>
    </source>
</evidence>
<accession>A0A368FTA0</accession>
<keyword evidence="14" id="KW-1185">Reference proteome</keyword>
<evidence type="ECO:0000256" key="2">
    <source>
        <dbReference type="ARBA" id="ARBA00006285"/>
    </source>
</evidence>
<dbReference type="GO" id="GO:0004563">
    <property type="term" value="F:beta-N-acetylhexosaminidase activity"/>
    <property type="evidence" value="ECO:0007669"/>
    <property type="project" value="UniProtKB-EC"/>
</dbReference>
<organism evidence="13 14">
    <name type="scientific">Ancylostoma caninum</name>
    <name type="common">Dog hookworm</name>
    <dbReference type="NCBI Taxonomy" id="29170"/>
    <lineage>
        <taxon>Eukaryota</taxon>
        <taxon>Metazoa</taxon>
        <taxon>Ecdysozoa</taxon>
        <taxon>Nematoda</taxon>
        <taxon>Chromadorea</taxon>
        <taxon>Rhabditida</taxon>
        <taxon>Rhabditina</taxon>
        <taxon>Rhabditomorpha</taxon>
        <taxon>Strongyloidea</taxon>
        <taxon>Ancylostomatidae</taxon>
        <taxon>Ancylostomatinae</taxon>
        <taxon>Ancylostoma</taxon>
    </lineage>
</organism>
<dbReference type="GO" id="GO:0005764">
    <property type="term" value="C:lysosome"/>
    <property type="evidence" value="ECO:0007669"/>
    <property type="project" value="TreeGrafter"/>
</dbReference>
<comment type="function">
    <text evidence="7">Responsible for the degradation of GM2 gangliosides, and a variety of other molecules containing terminal N-acetyl hexosamines. Degrades chitotriose.</text>
</comment>
<dbReference type="InterPro" id="IPR017853">
    <property type="entry name" value="GH"/>
</dbReference>
<name>A0A368FTA0_ANCCA</name>
<dbReference type="STRING" id="29170.A0A368FTA0"/>
<keyword evidence="4 8" id="KW-0378">Hydrolase</keyword>
<dbReference type="FunFam" id="3.20.20.80:FF:000063">
    <property type="entry name" value="Beta-hexosaminidase"/>
    <property type="match status" value="1"/>
</dbReference>
<evidence type="ECO:0000256" key="10">
    <source>
        <dbReference type="PIRSR" id="PIRSR001093-2"/>
    </source>
</evidence>
<comment type="caution">
    <text evidence="13">The sequence shown here is derived from an EMBL/GenBank/DDBJ whole genome shotgun (WGS) entry which is preliminary data.</text>
</comment>
<evidence type="ECO:0000256" key="9">
    <source>
        <dbReference type="PIRSR" id="PIRSR001093-1"/>
    </source>
</evidence>
<dbReference type="SUPFAM" id="SSF51445">
    <property type="entry name" value="(Trans)glycosidases"/>
    <property type="match status" value="1"/>
</dbReference>
<keyword evidence="6 8" id="KW-0326">Glycosidase</keyword>
<keyword evidence="5" id="KW-0325">Glycoprotein</keyword>
<dbReference type="Pfam" id="PF14845">
    <property type="entry name" value="Glycohydro_20b2"/>
    <property type="match status" value="1"/>
</dbReference>
<dbReference type="Pfam" id="PF00728">
    <property type="entry name" value="Glyco_hydro_20"/>
    <property type="match status" value="1"/>
</dbReference>
<feature type="active site" description="Proton donor" evidence="9">
    <location>
        <position position="309"/>
    </location>
</feature>
<evidence type="ECO:0000256" key="4">
    <source>
        <dbReference type="ARBA" id="ARBA00022801"/>
    </source>
</evidence>
<keyword evidence="3" id="KW-0732">Signal</keyword>
<evidence type="ECO:0000259" key="12">
    <source>
        <dbReference type="Pfam" id="PF14845"/>
    </source>
</evidence>
<dbReference type="GO" id="GO:0006689">
    <property type="term" value="P:ganglioside catabolic process"/>
    <property type="evidence" value="ECO:0007669"/>
    <property type="project" value="TreeGrafter"/>
</dbReference>
<comment type="similarity">
    <text evidence="2 8">Belongs to the glycosyl hydrolase 20 family.</text>
</comment>
<dbReference type="Gene3D" id="3.30.379.10">
    <property type="entry name" value="Chitobiase/beta-hexosaminidase domain 2-like"/>
    <property type="match status" value="1"/>
</dbReference>
<dbReference type="EC" id="3.2.1.52" evidence="8"/>
<evidence type="ECO:0000259" key="11">
    <source>
        <dbReference type="Pfam" id="PF00728"/>
    </source>
</evidence>
<evidence type="ECO:0000256" key="6">
    <source>
        <dbReference type="ARBA" id="ARBA00023295"/>
    </source>
</evidence>
<evidence type="ECO:0000256" key="7">
    <source>
        <dbReference type="ARBA" id="ARBA00053719"/>
    </source>
</evidence>
<dbReference type="PANTHER" id="PTHR22600">
    <property type="entry name" value="BETA-HEXOSAMINIDASE"/>
    <property type="match status" value="1"/>
</dbReference>
<dbReference type="GO" id="GO:0030203">
    <property type="term" value="P:glycosaminoglycan metabolic process"/>
    <property type="evidence" value="ECO:0007669"/>
    <property type="project" value="TreeGrafter"/>
</dbReference>
<keyword evidence="10" id="KW-1015">Disulfide bond</keyword>
<proteinExistence type="inferred from homology"/>
<feature type="disulfide bond" evidence="10">
    <location>
        <begin position="46"/>
        <end position="87"/>
    </location>
</feature>
<protein>
    <recommendedName>
        <fullName evidence="8">Beta-hexosaminidase</fullName>
        <ecNumber evidence="8">3.2.1.52</ecNumber>
    </recommendedName>
</protein>
<dbReference type="AlphaFoldDB" id="A0A368FTA0"/>
<evidence type="ECO:0000313" key="14">
    <source>
        <dbReference type="Proteomes" id="UP000252519"/>
    </source>
</evidence>
<evidence type="ECO:0000256" key="3">
    <source>
        <dbReference type="ARBA" id="ARBA00022729"/>
    </source>
</evidence>
<comment type="catalytic activity">
    <reaction evidence="1 8">
        <text>Hydrolysis of terminal non-reducing N-acetyl-D-hexosamine residues in N-acetyl-beta-D-hexosaminides.</text>
        <dbReference type="EC" id="3.2.1.52"/>
    </reaction>
</comment>
<dbReference type="PIRSF" id="PIRSF001093">
    <property type="entry name" value="B-hxosamndse_ab_euk"/>
    <property type="match status" value="1"/>
</dbReference>
<dbReference type="PANTHER" id="PTHR22600:SF21">
    <property type="entry name" value="BETA-HEXOSAMINIDASE A"/>
    <property type="match status" value="1"/>
</dbReference>
<dbReference type="EMBL" id="JOJR01000678">
    <property type="protein sequence ID" value="RCN35312.1"/>
    <property type="molecule type" value="Genomic_DNA"/>
</dbReference>
<evidence type="ECO:0000256" key="5">
    <source>
        <dbReference type="ARBA" id="ARBA00023180"/>
    </source>
</evidence>
<dbReference type="GO" id="GO:0016020">
    <property type="term" value="C:membrane"/>
    <property type="evidence" value="ECO:0007669"/>
    <property type="project" value="TreeGrafter"/>
</dbReference>
<dbReference type="Proteomes" id="UP000252519">
    <property type="component" value="Unassembled WGS sequence"/>
</dbReference>
<feature type="domain" description="Glycoside hydrolase family 20 catalytic" evidence="11">
    <location>
        <begin position="153"/>
        <end position="487"/>
    </location>
</feature>
<evidence type="ECO:0000256" key="1">
    <source>
        <dbReference type="ARBA" id="ARBA00001231"/>
    </source>
</evidence>
<dbReference type="OrthoDB" id="428480at2759"/>
<dbReference type="CDD" id="cd06562">
    <property type="entry name" value="GH20_HexA_HexB-like"/>
    <property type="match status" value="1"/>
</dbReference>
<feature type="disulfide bond" evidence="10">
    <location>
        <begin position="506"/>
        <end position="524"/>
    </location>
</feature>
<feature type="disulfide bond" evidence="10">
    <location>
        <begin position="262"/>
        <end position="317"/>
    </location>
</feature>
<gene>
    <name evidence="13" type="ORF">ANCCAN_18830</name>
</gene>
<dbReference type="InterPro" id="IPR015883">
    <property type="entry name" value="Glyco_hydro_20_cat"/>
</dbReference>
<feature type="domain" description="Beta-hexosaminidase eukaryotic type N-terminal" evidence="12">
    <location>
        <begin position="16"/>
        <end position="131"/>
    </location>
</feature>